<dbReference type="RefSeq" id="WP_103931449.1">
    <property type="nucleotide sequence ID" value="NZ_FNVA01000001.1"/>
</dbReference>
<evidence type="ECO:0000313" key="3">
    <source>
        <dbReference type="Proteomes" id="UP000236728"/>
    </source>
</evidence>
<feature type="transmembrane region" description="Helical" evidence="1">
    <location>
        <begin position="260"/>
        <end position="284"/>
    </location>
</feature>
<organism evidence="2 3">
    <name type="scientific">Bryocella elongata</name>
    <dbReference type="NCBI Taxonomy" id="863522"/>
    <lineage>
        <taxon>Bacteria</taxon>
        <taxon>Pseudomonadati</taxon>
        <taxon>Acidobacteriota</taxon>
        <taxon>Terriglobia</taxon>
        <taxon>Terriglobales</taxon>
        <taxon>Acidobacteriaceae</taxon>
        <taxon>Bryocella</taxon>
    </lineage>
</organism>
<protein>
    <submittedName>
        <fullName evidence="2">Uncharacterized protein</fullName>
    </submittedName>
</protein>
<feature type="transmembrane region" description="Helical" evidence="1">
    <location>
        <begin position="21"/>
        <end position="47"/>
    </location>
</feature>
<keyword evidence="1" id="KW-0812">Transmembrane</keyword>
<dbReference type="Proteomes" id="UP000236728">
    <property type="component" value="Unassembled WGS sequence"/>
</dbReference>
<dbReference type="EMBL" id="FNVA01000001">
    <property type="protein sequence ID" value="SEF59553.1"/>
    <property type="molecule type" value="Genomic_DNA"/>
</dbReference>
<evidence type="ECO:0000256" key="1">
    <source>
        <dbReference type="SAM" id="Phobius"/>
    </source>
</evidence>
<feature type="transmembrane region" description="Helical" evidence="1">
    <location>
        <begin position="101"/>
        <end position="119"/>
    </location>
</feature>
<dbReference type="AlphaFoldDB" id="A0A1H5T9Q1"/>
<feature type="transmembrane region" description="Helical" evidence="1">
    <location>
        <begin position="131"/>
        <end position="149"/>
    </location>
</feature>
<evidence type="ECO:0000313" key="2">
    <source>
        <dbReference type="EMBL" id="SEF59553.1"/>
    </source>
</evidence>
<feature type="transmembrane region" description="Helical" evidence="1">
    <location>
        <begin position="217"/>
        <end position="240"/>
    </location>
</feature>
<keyword evidence="1" id="KW-1133">Transmembrane helix</keyword>
<keyword evidence="1" id="KW-0472">Membrane</keyword>
<reference evidence="2 3" key="1">
    <citation type="submission" date="2016-10" db="EMBL/GenBank/DDBJ databases">
        <authorList>
            <person name="de Groot N.N."/>
        </authorList>
    </citation>
    <scope>NUCLEOTIDE SEQUENCE [LARGE SCALE GENOMIC DNA]</scope>
    <source>
        <strain evidence="2 3">DSM 22489</strain>
    </source>
</reference>
<sequence length="370" mass="39961">MNSFPAVDPIPLPAPIWLFKLLHIVTLSLHFVAVEMLLGGLLLAVLLSTRSAGSPAHTAARAMGRRLTVVMTYVINLGVPPLLFAQVLYGRALYTSSVLIGAYWISIIAILTLTYWLLYQFSFRLEAGKSAWLVGLLAWLGCGSVAKLLSTNMTLMLRPEVWRSMYTASGAGVYLPKSDPTTEPRFFLMLCGGVFVAGLWMIYLAGRSTFAAEDKKFLAGFGGKVAVLFGILYIAAGLWANSVQPAAVKAGIASHPLYHLFGYAAYGWLALVGVAILLGAAAGFGRITAGWLGWAGALLTLLFEICFTTYRDAIRDVTLLTKGYNVWDRVVVTNWSVVGIFLVLFVAGLVIVGWLVSVVARAQKPMESAA</sequence>
<proteinExistence type="predicted"/>
<keyword evidence="3" id="KW-1185">Reference proteome</keyword>
<feature type="transmembrane region" description="Helical" evidence="1">
    <location>
        <begin position="291"/>
        <end position="310"/>
    </location>
</feature>
<dbReference type="OrthoDB" id="9810382at2"/>
<gene>
    <name evidence="2" type="ORF">SAMN05421819_0530</name>
</gene>
<feature type="transmembrane region" description="Helical" evidence="1">
    <location>
        <begin position="186"/>
        <end position="205"/>
    </location>
</feature>
<feature type="transmembrane region" description="Helical" evidence="1">
    <location>
        <begin position="330"/>
        <end position="356"/>
    </location>
</feature>
<accession>A0A1H5T9Q1</accession>
<name>A0A1H5T9Q1_9BACT</name>
<feature type="transmembrane region" description="Helical" evidence="1">
    <location>
        <begin position="67"/>
        <end position="89"/>
    </location>
</feature>